<gene>
    <name evidence="1" type="ORF">ABRY90_12920</name>
    <name evidence="4" type="ORF">ABRY91_04840</name>
    <name evidence="2" type="ORF">ABRY92_00540</name>
    <name evidence="3" type="ORF">ABRZ03_02470</name>
    <name evidence="5" type="ORF">ABRZ10_07075</name>
</gene>
<reference evidence="3" key="1">
    <citation type="submission" date="2024-05" db="EMBL/GenBank/DDBJ databases">
        <authorList>
            <person name="Luo Y.-C."/>
            <person name="Nicholds J."/>
            <person name="Mortimer T."/>
            <person name="Maboni G."/>
        </authorList>
    </citation>
    <scope>NUCLEOTIDE SEQUENCE</scope>
    <source>
        <strain evidence="5">143769</strain>
        <strain evidence="4">145849</strain>
        <strain evidence="3">145850</strain>
        <strain evidence="2">145852</strain>
        <strain evidence="1">148131</strain>
    </source>
</reference>
<dbReference type="EMBL" id="CP158265">
    <property type="protein sequence ID" value="XDJ78545.1"/>
    <property type="molecule type" value="Genomic_DNA"/>
</dbReference>
<sequence>MDATHRGGETAGMDTTHTERLLREAQEICRRVTGREEVGDDLLCSVFRRLEFESDLADDAPGDWPDEASSAVH</sequence>
<dbReference type="EMBL" id="CP158259">
    <property type="protein sequence ID" value="XDJ61150.1"/>
    <property type="molecule type" value="Genomic_DNA"/>
</dbReference>
<protein>
    <submittedName>
        <fullName evidence="3">Uncharacterized protein</fullName>
    </submittedName>
</protein>
<evidence type="ECO:0000313" key="3">
    <source>
        <dbReference type="EMBL" id="XDJ64234.1"/>
    </source>
</evidence>
<evidence type="ECO:0000313" key="2">
    <source>
        <dbReference type="EMBL" id="XDJ61150.1"/>
    </source>
</evidence>
<evidence type="ECO:0000313" key="1">
    <source>
        <dbReference type="EMBL" id="XDJ58144.1"/>
    </source>
</evidence>
<organism evidence="3">
    <name type="scientific">Castellaniella ginsengisoli</name>
    <dbReference type="NCBI Taxonomy" id="546114"/>
    <lineage>
        <taxon>Bacteria</taxon>
        <taxon>Pseudomonadati</taxon>
        <taxon>Pseudomonadota</taxon>
        <taxon>Betaproteobacteria</taxon>
        <taxon>Burkholderiales</taxon>
        <taxon>Alcaligenaceae</taxon>
        <taxon>Castellaniella</taxon>
    </lineage>
</organism>
<dbReference type="EMBL" id="CP158261">
    <property type="protein sequence ID" value="XDJ67358.1"/>
    <property type="molecule type" value="Genomic_DNA"/>
</dbReference>
<accession>A0AB39EAL5</accession>
<name>A0AB39EAL5_9BURK</name>
<proteinExistence type="predicted"/>
<dbReference type="AlphaFoldDB" id="A0AB39EAL5"/>
<dbReference type="EMBL" id="CP158260">
    <property type="protein sequence ID" value="XDJ64234.1"/>
    <property type="molecule type" value="Genomic_DNA"/>
</dbReference>
<evidence type="ECO:0000313" key="5">
    <source>
        <dbReference type="EMBL" id="XDJ78545.1"/>
    </source>
</evidence>
<dbReference type="EMBL" id="CP158258">
    <property type="protein sequence ID" value="XDJ58144.1"/>
    <property type="molecule type" value="Genomic_DNA"/>
</dbReference>
<dbReference type="RefSeq" id="WP_368648568.1">
    <property type="nucleotide sequence ID" value="NZ_CP158258.1"/>
</dbReference>
<evidence type="ECO:0000313" key="4">
    <source>
        <dbReference type="EMBL" id="XDJ67358.1"/>
    </source>
</evidence>